<dbReference type="PANTHER" id="PTHR11748:SF103">
    <property type="entry name" value="GLYCOLATE OXIDASE SUBUNIT GLCE"/>
    <property type="match status" value="1"/>
</dbReference>
<feature type="domain" description="FAD-binding PCMH-type" evidence="5">
    <location>
        <begin position="18"/>
        <end position="197"/>
    </location>
</feature>
<dbReference type="InterPro" id="IPR006094">
    <property type="entry name" value="Oxid_FAD_bind_N"/>
</dbReference>
<dbReference type="GO" id="GO:0071949">
    <property type="term" value="F:FAD binding"/>
    <property type="evidence" value="ECO:0007669"/>
    <property type="project" value="InterPro"/>
</dbReference>
<organism evidence="6 7">
    <name type="scientific">Candidatus Fervidibacter japonicus</name>
    <dbReference type="NCBI Taxonomy" id="2035412"/>
    <lineage>
        <taxon>Bacteria</taxon>
        <taxon>Candidatus Fervidibacterota</taxon>
        <taxon>Candidatus Fervidibacter</taxon>
    </lineage>
</organism>
<dbReference type="SUPFAM" id="SSF55103">
    <property type="entry name" value="FAD-linked oxidases, C-terminal domain"/>
    <property type="match status" value="1"/>
</dbReference>
<dbReference type="Pfam" id="PF02913">
    <property type="entry name" value="FAD-oxidase_C"/>
    <property type="match status" value="1"/>
</dbReference>
<comment type="caution">
    <text evidence="6">The sequence shown here is derived from an EMBL/GenBank/DDBJ whole genome shotgun (WGS) entry which is preliminary data.</text>
</comment>
<dbReference type="PANTHER" id="PTHR11748">
    <property type="entry name" value="D-LACTATE DEHYDROGENASE"/>
    <property type="match status" value="1"/>
</dbReference>
<evidence type="ECO:0000256" key="4">
    <source>
        <dbReference type="ARBA" id="ARBA00023002"/>
    </source>
</evidence>
<gene>
    <name evidence="6" type="ORF">HRbin17_01484</name>
</gene>
<evidence type="ECO:0000313" key="7">
    <source>
        <dbReference type="Proteomes" id="UP000236173"/>
    </source>
</evidence>
<dbReference type="InterPro" id="IPR016169">
    <property type="entry name" value="FAD-bd_PCMH_sub2"/>
</dbReference>
<dbReference type="GO" id="GO:0016491">
    <property type="term" value="F:oxidoreductase activity"/>
    <property type="evidence" value="ECO:0007669"/>
    <property type="project" value="UniProtKB-KW"/>
</dbReference>
<dbReference type="InterPro" id="IPR016171">
    <property type="entry name" value="Vanillyl_alc_oxidase_C-sub2"/>
</dbReference>
<keyword evidence="2" id="KW-0285">Flavoprotein</keyword>
<dbReference type="InterPro" id="IPR036318">
    <property type="entry name" value="FAD-bd_PCMH-like_sf"/>
</dbReference>
<evidence type="ECO:0000256" key="2">
    <source>
        <dbReference type="ARBA" id="ARBA00022630"/>
    </source>
</evidence>
<dbReference type="PROSITE" id="PS51387">
    <property type="entry name" value="FAD_PCMH"/>
    <property type="match status" value="1"/>
</dbReference>
<keyword evidence="4 6" id="KW-0560">Oxidoreductase</keyword>
<evidence type="ECO:0000259" key="5">
    <source>
        <dbReference type="PROSITE" id="PS51387"/>
    </source>
</evidence>
<evidence type="ECO:0000256" key="3">
    <source>
        <dbReference type="ARBA" id="ARBA00022827"/>
    </source>
</evidence>
<keyword evidence="3" id="KW-0274">FAD</keyword>
<name>A0A2H5XCQ8_9BACT</name>
<dbReference type="EC" id="1.-.-.-" evidence="6"/>
<proteinExistence type="predicted"/>
<dbReference type="Gene3D" id="1.10.45.10">
    <property type="entry name" value="Vanillyl-alcohol Oxidase, Chain A, domain 4"/>
    <property type="match status" value="1"/>
</dbReference>
<protein>
    <submittedName>
        <fullName evidence="6">Putative FAD-linked oxidoreductase</fullName>
        <ecNumber evidence="6">1.-.-.-</ecNumber>
    </submittedName>
</protein>
<evidence type="ECO:0000256" key="1">
    <source>
        <dbReference type="ARBA" id="ARBA00001974"/>
    </source>
</evidence>
<reference evidence="7" key="1">
    <citation type="submission" date="2017-09" db="EMBL/GenBank/DDBJ databases">
        <title>Metaegenomics of thermophilic ammonia-oxidizing enrichment culture.</title>
        <authorList>
            <person name="Kato S."/>
            <person name="Suzuki K."/>
        </authorList>
    </citation>
    <scope>NUCLEOTIDE SEQUENCE [LARGE SCALE GENOMIC DNA]</scope>
</reference>
<dbReference type="SUPFAM" id="SSF56176">
    <property type="entry name" value="FAD-binding/transporter-associated domain-like"/>
    <property type="match status" value="1"/>
</dbReference>
<dbReference type="InterPro" id="IPR016164">
    <property type="entry name" value="FAD-linked_Oxase-like_C"/>
</dbReference>
<dbReference type="InterPro" id="IPR004113">
    <property type="entry name" value="FAD-bd_oxidored_4_C"/>
</dbReference>
<dbReference type="Proteomes" id="UP000236173">
    <property type="component" value="Unassembled WGS sequence"/>
</dbReference>
<dbReference type="AlphaFoldDB" id="A0A2H5XCQ8"/>
<accession>A0A2H5XCQ8</accession>
<dbReference type="InterPro" id="IPR016166">
    <property type="entry name" value="FAD-bd_PCMH"/>
</dbReference>
<dbReference type="EMBL" id="BEHT01000018">
    <property type="protein sequence ID" value="GBC98963.1"/>
    <property type="molecule type" value="Genomic_DNA"/>
</dbReference>
<evidence type="ECO:0000313" key="6">
    <source>
        <dbReference type="EMBL" id="GBC98963.1"/>
    </source>
</evidence>
<comment type="cofactor">
    <cofactor evidence="1">
        <name>FAD</name>
        <dbReference type="ChEBI" id="CHEBI:57692"/>
    </cofactor>
</comment>
<sequence length="424" mass="45837">MTALPFAVQDLTEQVQVDGQRPAEVWLPETVEQVAEAMALAFERNLAVIPLGNGTKRHIGLPPSRYDVALCLRKLCGFVEYAPDDLVVIVKAGTTLAELQQALRERGQFLPLDPPFPERTTVGGVVATAMTGPCRCLYGAVREHLLGIKVVQPDGKVTRFGGKVVKNVAGYDVTKLYVGSFGTLGVIVEANFKVRPLPETQATLPLWADDTDAVERFLSALVLSDVTPACAELLNATALEQTGIGALLVPKGRYCLLLGFDGFREEVAWWLGEAQRLAATAGLAVADTLEGETEKALRAQVRDAHAGEGATWVLRVILPSSEVCGFTEKVQRVLGERSGVLAHSLNGVLRVLVHEPFNEEMADAVTALLQHAVKQGGNLVVEKVPTEWKKRLPVWGQLPSAWQLMQRLKAALDPKGILAPGRVV</sequence>
<dbReference type="Gene3D" id="3.30.465.10">
    <property type="match status" value="1"/>
</dbReference>
<dbReference type="Pfam" id="PF01565">
    <property type="entry name" value="FAD_binding_4"/>
    <property type="match status" value="1"/>
</dbReference>